<dbReference type="GO" id="GO:0005886">
    <property type="term" value="C:plasma membrane"/>
    <property type="evidence" value="ECO:0007669"/>
    <property type="project" value="UniProtKB-SubCell"/>
</dbReference>
<feature type="transmembrane region" description="Helical" evidence="6">
    <location>
        <begin position="140"/>
        <end position="162"/>
    </location>
</feature>
<feature type="transmembrane region" description="Helical" evidence="6">
    <location>
        <begin position="293"/>
        <end position="323"/>
    </location>
</feature>
<evidence type="ECO:0000256" key="3">
    <source>
        <dbReference type="ARBA" id="ARBA00022989"/>
    </source>
</evidence>
<protein>
    <submittedName>
        <fullName evidence="8">Sugar (And other) transporter family protein</fullName>
    </submittedName>
</protein>
<keyword evidence="3 6" id="KW-1133">Transmembrane helix</keyword>
<dbReference type="SUPFAM" id="SSF103473">
    <property type="entry name" value="MFS general substrate transporter"/>
    <property type="match status" value="1"/>
</dbReference>
<dbReference type="Gene3D" id="1.20.1250.20">
    <property type="entry name" value="MFS general substrate transporter like domains"/>
    <property type="match status" value="1"/>
</dbReference>
<evidence type="ECO:0000256" key="1">
    <source>
        <dbReference type="ARBA" id="ARBA00004651"/>
    </source>
</evidence>
<evidence type="ECO:0000256" key="2">
    <source>
        <dbReference type="ARBA" id="ARBA00022692"/>
    </source>
</evidence>
<dbReference type="InterPro" id="IPR020846">
    <property type="entry name" value="MFS_dom"/>
</dbReference>
<evidence type="ECO:0000313" key="9">
    <source>
        <dbReference type="Proteomes" id="UP000189229"/>
    </source>
</evidence>
<dbReference type="PROSITE" id="PS50850">
    <property type="entry name" value="MFS"/>
    <property type="match status" value="1"/>
</dbReference>
<feature type="compositionally biased region" description="Basic and acidic residues" evidence="5">
    <location>
        <begin position="805"/>
        <end position="814"/>
    </location>
</feature>
<feature type="region of interest" description="Disordered" evidence="5">
    <location>
        <begin position="710"/>
        <end position="833"/>
    </location>
</feature>
<feature type="transmembrane region" description="Helical" evidence="6">
    <location>
        <begin position="12"/>
        <end position="31"/>
    </location>
</feature>
<feature type="compositionally biased region" description="Polar residues" evidence="5">
    <location>
        <begin position="824"/>
        <end position="833"/>
    </location>
</feature>
<organism evidence="8 9">
    <name type="scientific">Mycobacterium kansasii</name>
    <dbReference type="NCBI Taxonomy" id="1768"/>
    <lineage>
        <taxon>Bacteria</taxon>
        <taxon>Bacillati</taxon>
        <taxon>Actinomycetota</taxon>
        <taxon>Actinomycetes</taxon>
        <taxon>Mycobacteriales</taxon>
        <taxon>Mycobacteriaceae</taxon>
        <taxon>Mycobacterium</taxon>
    </lineage>
</organism>
<feature type="transmembrane region" description="Helical" evidence="6">
    <location>
        <begin position="168"/>
        <end position="187"/>
    </location>
</feature>
<feature type="transmembrane region" description="Helical" evidence="6">
    <location>
        <begin position="51"/>
        <end position="71"/>
    </location>
</feature>
<feature type="transmembrane region" description="Helical" evidence="6">
    <location>
        <begin position="330"/>
        <end position="350"/>
    </location>
</feature>
<dbReference type="Gene3D" id="1.20.1720.10">
    <property type="entry name" value="Multidrug resistance protein D"/>
    <property type="match status" value="1"/>
</dbReference>
<proteinExistence type="predicted"/>
<feature type="transmembrane region" description="Helical" evidence="6">
    <location>
        <begin position="362"/>
        <end position="384"/>
    </location>
</feature>
<sequence length="901" mass="95539">MPSGTSHRARIWTLAVACTGVSLVVASMVALNTALGDLAVATSATQSQLTWVVDGYTVALACLLLPAGAIGDRYGRRGALLFGLTVFSVASVAPAIFDTPLQIIAARAVAGAGAAFVMPATLSLLTVAYPKEERMKAVGIWAGVAGSGGVLGMFGSGILLSFWDWKSIFWALGAAGALVFVLTCTVGSSREPDAPRVDWLGAVLIGAAVAVSVFGILQAPQRGWSDAVVVGGLVAGAVLAGAFGVVEFRRRQPLLDVRLFADPGFATGVGAIVMLFGATFGFFYLGMQYVQQIMGYSALMTAVAFGPFMVPLGILSALSFWYVPKLGLRLVLLVGMLVMSVGFLCMRGLSVDSSYFDLAWPALILSAGIGLCTAPTTSAIMAAVPDEKQGVASAVNDTTREVGGALGIAVAGSILAGRYAQELAASLSSFPPAVRDPATDSLAKAVEVANRLGPQGKQLADVSKAAFLTAMHASTLVMAVIVAVAAVLIGLWAPGRDGRQLGPIRRVVTPAPATADGTAPDAQATNSAARCPSITMVACGPRLVISGRMDPSITHRFWMPRTRHRTSTTPAGHRRPPWRHCHTGVVTSTRPADRQLLCHLLFRGKLGTLLQVRDVGRLAVVAMLDPRRHVGIRRDQRDPTTRPGPHKCHPDMRPIRLSRSVIPGHRNETTGIGPDLEVVCGVEHHLQHRPFGSHAPCRGKDPFRVVGATHSDRQRRHHRHADSTKHRLVTDAGQHEQMRRLNRTGAQNNSVGRQGRRPAWADRVDTDGSGAREAQSQYPGLLQQCQVWPPQRGQQIPGPGPGPDTVHDVQRDRATPGTVDGPTSLRSSIQGNPARSAAVMKRWVMPVISRVRRIRMGPVLPCAGVLKSRSVSMARKCSRTSDHAQPGSAARSKSCGKPRQK</sequence>
<dbReference type="InterPro" id="IPR036259">
    <property type="entry name" value="MFS_trans_sf"/>
</dbReference>
<dbReference type="CDD" id="cd17321">
    <property type="entry name" value="MFS_MMR_MDR_like"/>
    <property type="match status" value="1"/>
</dbReference>
<gene>
    <name evidence="8" type="ORF">BZL30_8005</name>
</gene>
<keyword evidence="4 6" id="KW-0472">Membrane</keyword>
<feature type="transmembrane region" description="Helical" evidence="6">
    <location>
        <begin position="199"/>
        <end position="217"/>
    </location>
</feature>
<evidence type="ECO:0000256" key="4">
    <source>
        <dbReference type="ARBA" id="ARBA00023136"/>
    </source>
</evidence>
<dbReference type="EMBL" id="MVBM01000008">
    <property type="protein sequence ID" value="OOK67714.1"/>
    <property type="molecule type" value="Genomic_DNA"/>
</dbReference>
<keyword evidence="2 6" id="KW-0812">Transmembrane</keyword>
<dbReference type="InterPro" id="IPR011701">
    <property type="entry name" value="MFS"/>
</dbReference>
<evidence type="ECO:0000256" key="5">
    <source>
        <dbReference type="SAM" id="MobiDB-lite"/>
    </source>
</evidence>
<feature type="region of interest" description="Disordered" evidence="5">
    <location>
        <begin position="634"/>
        <end position="653"/>
    </location>
</feature>
<name>A0A1V3WL50_MYCKA</name>
<comment type="caution">
    <text evidence="8">The sequence shown here is derived from an EMBL/GenBank/DDBJ whole genome shotgun (WGS) entry which is preliminary data.</text>
</comment>
<comment type="subcellular location">
    <subcellularLocation>
        <location evidence="1">Cell membrane</location>
        <topology evidence="1">Multi-pass membrane protein</topology>
    </subcellularLocation>
</comment>
<dbReference type="Proteomes" id="UP000189229">
    <property type="component" value="Unassembled WGS sequence"/>
</dbReference>
<feature type="transmembrane region" description="Helical" evidence="6">
    <location>
        <begin position="265"/>
        <end position="287"/>
    </location>
</feature>
<feature type="transmembrane region" description="Helical" evidence="6">
    <location>
        <begin position="465"/>
        <end position="493"/>
    </location>
</feature>
<feature type="compositionally biased region" description="Basic and acidic residues" evidence="5">
    <location>
        <begin position="721"/>
        <end position="739"/>
    </location>
</feature>
<feature type="region of interest" description="Disordered" evidence="5">
    <location>
        <begin position="876"/>
        <end position="901"/>
    </location>
</feature>
<dbReference type="Pfam" id="PF07690">
    <property type="entry name" value="MFS_1"/>
    <property type="match status" value="1"/>
</dbReference>
<accession>A0A1V3WL50</accession>
<feature type="domain" description="Major facilitator superfamily (MFS) profile" evidence="7">
    <location>
        <begin position="13"/>
        <end position="497"/>
    </location>
</feature>
<feature type="transmembrane region" description="Helical" evidence="6">
    <location>
        <begin position="223"/>
        <end position="245"/>
    </location>
</feature>
<feature type="transmembrane region" description="Helical" evidence="6">
    <location>
        <begin position="103"/>
        <end position="128"/>
    </location>
</feature>
<dbReference type="GO" id="GO:0022857">
    <property type="term" value="F:transmembrane transporter activity"/>
    <property type="evidence" value="ECO:0007669"/>
    <property type="project" value="InterPro"/>
</dbReference>
<dbReference type="PANTHER" id="PTHR42718:SF42">
    <property type="entry name" value="EXPORT PROTEIN"/>
    <property type="match status" value="1"/>
</dbReference>
<evidence type="ECO:0000313" key="8">
    <source>
        <dbReference type="EMBL" id="OOK67714.1"/>
    </source>
</evidence>
<dbReference type="PANTHER" id="PTHR42718">
    <property type="entry name" value="MAJOR FACILITATOR SUPERFAMILY MULTIDRUG TRANSPORTER MFSC"/>
    <property type="match status" value="1"/>
</dbReference>
<dbReference type="AlphaFoldDB" id="A0A1V3WL50"/>
<evidence type="ECO:0000259" key="7">
    <source>
        <dbReference type="PROSITE" id="PS50850"/>
    </source>
</evidence>
<reference evidence="8 9" key="1">
    <citation type="submission" date="2017-02" db="EMBL/GenBank/DDBJ databases">
        <title>Complete genome sequences of Mycobacterium kansasii strains isolated from rhesus macaques.</title>
        <authorList>
            <person name="Panda A."/>
            <person name="Nagaraj S."/>
            <person name="Zhao X."/>
            <person name="Tettelin H."/>
            <person name="Detolla L.J."/>
        </authorList>
    </citation>
    <scope>NUCLEOTIDE SEQUENCE [LARGE SCALE GENOMIC DNA]</scope>
    <source>
        <strain evidence="8 9">11-3813</strain>
    </source>
</reference>
<feature type="compositionally biased region" description="Polar residues" evidence="5">
    <location>
        <begin position="774"/>
        <end position="786"/>
    </location>
</feature>
<feature type="transmembrane region" description="Helical" evidence="6">
    <location>
        <begin position="78"/>
        <end position="97"/>
    </location>
</feature>
<evidence type="ECO:0000256" key="6">
    <source>
        <dbReference type="SAM" id="Phobius"/>
    </source>
</evidence>